<evidence type="ECO:0000313" key="2">
    <source>
        <dbReference type="Proteomes" id="UP001303046"/>
    </source>
</evidence>
<gene>
    <name evidence="1" type="primary">Necator_chrII.g5207</name>
    <name evidence="1" type="ORF">RB195_017415</name>
</gene>
<protein>
    <submittedName>
        <fullName evidence="1">Uncharacterized protein</fullName>
    </submittedName>
</protein>
<reference evidence="1 2" key="1">
    <citation type="submission" date="2023-08" db="EMBL/GenBank/DDBJ databases">
        <title>A Necator americanus chromosomal reference genome.</title>
        <authorList>
            <person name="Ilik V."/>
            <person name="Petrzelkova K.J."/>
            <person name="Pardy F."/>
            <person name="Fuh T."/>
            <person name="Niatou-Singa F.S."/>
            <person name="Gouil Q."/>
            <person name="Baker L."/>
            <person name="Ritchie M.E."/>
            <person name="Jex A.R."/>
            <person name="Gazzola D."/>
            <person name="Li H."/>
            <person name="Toshio Fujiwara R."/>
            <person name="Zhan B."/>
            <person name="Aroian R.V."/>
            <person name="Pafco B."/>
            <person name="Schwarz E.M."/>
        </authorList>
    </citation>
    <scope>NUCLEOTIDE SEQUENCE [LARGE SCALE GENOMIC DNA]</scope>
    <source>
        <strain evidence="1 2">Aroian</strain>
        <tissue evidence="1">Whole animal</tissue>
    </source>
</reference>
<comment type="caution">
    <text evidence="1">The sequence shown here is derived from an EMBL/GenBank/DDBJ whole genome shotgun (WGS) entry which is preliminary data.</text>
</comment>
<evidence type="ECO:0000313" key="1">
    <source>
        <dbReference type="EMBL" id="KAK6733648.1"/>
    </source>
</evidence>
<keyword evidence="2" id="KW-1185">Reference proteome</keyword>
<dbReference type="EMBL" id="JAVFWL010000002">
    <property type="protein sequence ID" value="KAK6733648.1"/>
    <property type="molecule type" value="Genomic_DNA"/>
</dbReference>
<accession>A0ABR1C547</accession>
<sequence>MTAYVRIAALLGERRPNKAVAATGYSCLKVQTRIERIPGAIRVHFLDGVHDNYARKSQHNSCSLINDTFVITLDLSAKSRHIALRSHDITNCIIDLLEKKEKE</sequence>
<proteinExistence type="predicted"/>
<organism evidence="1 2">
    <name type="scientific">Necator americanus</name>
    <name type="common">Human hookworm</name>
    <dbReference type="NCBI Taxonomy" id="51031"/>
    <lineage>
        <taxon>Eukaryota</taxon>
        <taxon>Metazoa</taxon>
        <taxon>Ecdysozoa</taxon>
        <taxon>Nematoda</taxon>
        <taxon>Chromadorea</taxon>
        <taxon>Rhabditida</taxon>
        <taxon>Rhabditina</taxon>
        <taxon>Rhabditomorpha</taxon>
        <taxon>Strongyloidea</taxon>
        <taxon>Ancylostomatidae</taxon>
        <taxon>Bunostominae</taxon>
        <taxon>Necator</taxon>
    </lineage>
</organism>
<dbReference type="Proteomes" id="UP001303046">
    <property type="component" value="Unassembled WGS sequence"/>
</dbReference>
<name>A0ABR1C547_NECAM</name>